<dbReference type="GO" id="GO:0008270">
    <property type="term" value="F:zinc ion binding"/>
    <property type="evidence" value="ECO:0007669"/>
    <property type="project" value="UniProtKB-KW"/>
</dbReference>
<evidence type="ECO:0000256" key="5">
    <source>
        <dbReference type="PROSITE-ProRule" id="PRU00267"/>
    </source>
</evidence>
<feature type="domain" description="HMG box" evidence="6">
    <location>
        <begin position="9"/>
        <end position="61"/>
    </location>
</feature>
<dbReference type="GO" id="GO:0003677">
    <property type="term" value="F:DNA binding"/>
    <property type="evidence" value="ECO:0007669"/>
    <property type="project" value="UniProtKB-UniRule"/>
</dbReference>
<organism evidence="7 8">
    <name type="scientific">Funneliformis geosporum</name>
    <dbReference type="NCBI Taxonomy" id="1117311"/>
    <lineage>
        <taxon>Eukaryota</taxon>
        <taxon>Fungi</taxon>
        <taxon>Fungi incertae sedis</taxon>
        <taxon>Mucoromycota</taxon>
        <taxon>Glomeromycotina</taxon>
        <taxon>Glomeromycetes</taxon>
        <taxon>Glomerales</taxon>
        <taxon>Glomeraceae</taxon>
        <taxon>Funneliformis</taxon>
    </lineage>
</organism>
<proteinExistence type="inferred from homology"/>
<dbReference type="PROSITE" id="PS50118">
    <property type="entry name" value="HMG_BOX_2"/>
    <property type="match status" value="1"/>
</dbReference>
<dbReference type="Proteomes" id="UP001153678">
    <property type="component" value="Unassembled WGS sequence"/>
</dbReference>
<feature type="DNA-binding region" description="HMG box" evidence="5">
    <location>
        <begin position="9"/>
        <end position="61"/>
    </location>
</feature>
<sequence>MAKVKTAKKATAISPYNKFMKTELPKVKADNPNISHREAFKVAAQRWKDAPENPKNKEEEE</sequence>
<evidence type="ECO:0000313" key="7">
    <source>
        <dbReference type="EMBL" id="CAI2166554.1"/>
    </source>
</evidence>
<dbReference type="PANTHER" id="PTHR31675:SF1">
    <property type="entry name" value="PROTEIN CRABS CLAW"/>
    <property type="match status" value="1"/>
</dbReference>
<dbReference type="InterPro" id="IPR009071">
    <property type="entry name" value="HMG_box_dom"/>
</dbReference>
<dbReference type="InterPro" id="IPR036910">
    <property type="entry name" value="HMG_box_dom_sf"/>
</dbReference>
<dbReference type="Gene3D" id="1.10.30.10">
    <property type="entry name" value="High mobility group box domain"/>
    <property type="match status" value="1"/>
</dbReference>
<gene>
    <name evidence="7" type="ORF">FWILDA_LOCUS2634</name>
</gene>
<keyword evidence="5" id="KW-0539">Nucleus</keyword>
<accession>A0A9W4SF17</accession>
<keyword evidence="2" id="KW-0479">Metal-binding</keyword>
<evidence type="ECO:0000256" key="4">
    <source>
        <dbReference type="ARBA" id="ARBA00022833"/>
    </source>
</evidence>
<dbReference type="InterPro" id="IPR006780">
    <property type="entry name" value="YABBY"/>
</dbReference>
<keyword evidence="5" id="KW-0238">DNA-binding</keyword>
<dbReference type="GO" id="GO:0045165">
    <property type="term" value="P:cell fate commitment"/>
    <property type="evidence" value="ECO:0007669"/>
    <property type="project" value="TreeGrafter"/>
</dbReference>
<evidence type="ECO:0000313" key="8">
    <source>
        <dbReference type="Proteomes" id="UP001153678"/>
    </source>
</evidence>
<evidence type="ECO:0000256" key="2">
    <source>
        <dbReference type="ARBA" id="ARBA00022723"/>
    </source>
</evidence>
<comment type="similarity">
    <text evidence="1">Belongs to the YABBY family.</text>
</comment>
<protein>
    <submittedName>
        <fullName evidence="7">8688_t:CDS:1</fullName>
    </submittedName>
</protein>
<dbReference type="PANTHER" id="PTHR31675">
    <property type="entry name" value="PROTEIN YABBY 6-RELATED"/>
    <property type="match status" value="1"/>
</dbReference>
<dbReference type="InterPro" id="IPR056775">
    <property type="entry name" value="YABBY_C"/>
</dbReference>
<evidence type="ECO:0000259" key="6">
    <source>
        <dbReference type="PROSITE" id="PS50118"/>
    </source>
</evidence>
<keyword evidence="8" id="KW-1185">Reference proteome</keyword>
<keyword evidence="4" id="KW-0862">Zinc</keyword>
<dbReference type="AlphaFoldDB" id="A0A9W4SF17"/>
<keyword evidence="3" id="KW-0863">Zinc-finger</keyword>
<dbReference type="Pfam" id="PF04690">
    <property type="entry name" value="YABBY"/>
    <property type="match status" value="1"/>
</dbReference>
<dbReference type="CDD" id="cd00084">
    <property type="entry name" value="HMG-box_SF"/>
    <property type="match status" value="1"/>
</dbReference>
<dbReference type="OrthoDB" id="667577at2759"/>
<name>A0A9W4SF17_9GLOM</name>
<dbReference type="EMBL" id="CAMKVN010000315">
    <property type="protein sequence ID" value="CAI2166554.1"/>
    <property type="molecule type" value="Genomic_DNA"/>
</dbReference>
<evidence type="ECO:0000256" key="1">
    <source>
        <dbReference type="ARBA" id="ARBA00010325"/>
    </source>
</evidence>
<dbReference type="SUPFAM" id="SSF47095">
    <property type="entry name" value="HMG-box"/>
    <property type="match status" value="1"/>
</dbReference>
<evidence type="ECO:0000256" key="3">
    <source>
        <dbReference type="ARBA" id="ARBA00022771"/>
    </source>
</evidence>
<reference evidence="7" key="1">
    <citation type="submission" date="2022-08" db="EMBL/GenBank/DDBJ databases">
        <authorList>
            <person name="Kallberg Y."/>
            <person name="Tangrot J."/>
            <person name="Rosling A."/>
        </authorList>
    </citation>
    <scope>NUCLEOTIDE SEQUENCE</scope>
    <source>
        <strain evidence="7">Wild A</strain>
    </source>
</reference>
<comment type="caution">
    <text evidence="7">The sequence shown here is derived from an EMBL/GenBank/DDBJ whole genome shotgun (WGS) entry which is preliminary data.</text>
</comment>
<dbReference type="GO" id="GO:0005634">
    <property type="term" value="C:nucleus"/>
    <property type="evidence" value="ECO:0007669"/>
    <property type="project" value="UniProtKB-UniRule"/>
</dbReference>